<dbReference type="Proteomes" id="UP000178377">
    <property type="component" value="Unassembled WGS sequence"/>
</dbReference>
<name>A0A1F5PMA9_9BACT</name>
<evidence type="ECO:0000313" key="2">
    <source>
        <dbReference type="Proteomes" id="UP000178377"/>
    </source>
</evidence>
<gene>
    <name evidence="1" type="ORF">A2722_02565</name>
</gene>
<protein>
    <submittedName>
        <fullName evidence="1">Uncharacterized protein</fullName>
    </submittedName>
</protein>
<dbReference type="EMBL" id="MFEO01000009">
    <property type="protein sequence ID" value="OGE90802.1"/>
    <property type="molecule type" value="Genomic_DNA"/>
</dbReference>
<organism evidence="1 2">
    <name type="scientific">Candidatus Doudnabacteria bacterium RIFCSPHIGHO2_01_FULL_50_11</name>
    <dbReference type="NCBI Taxonomy" id="1817828"/>
    <lineage>
        <taxon>Bacteria</taxon>
        <taxon>Candidatus Doudnaibacteriota</taxon>
    </lineage>
</organism>
<evidence type="ECO:0000313" key="1">
    <source>
        <dbReference type="EMBL" id="OGE90802.1"/>
    </source>
</evidence>
<dbReference type="AlphaFoldDB" id="A0A1F5PMA9"/>
<accession>A0A1F5PMA9</accession>
<comment type="caution">
    <text evidence="1">The sequence shown here is derived from an EMBL/GenBank/DDBJ whole genome shotgun (WGS) entry which is preliminary data.</text>
</comment>
<sequence length="263" mass="28519">MRTKNFMSSYQKKYISLKDAAIISGYTVSELKNFTKIGLVPSRKRGKSVYIRFDAFEKINDRKKADAEKKSMVTTKKPAMQYQVGAPAALSLIPFTKPHPTLVKILEPVAFTAALVMVLHLTMIPTVSEKIVWGLDLSADTVAFMGDTTAASIAATVSLPDTLSAQLAAVIVNPEYSGSVVQLMPQVAGVSISAEKPKRLSIAAIPEGSGYGSSVDSMLISIADASDNFQTFLTQFSDSTERALVGSLTFDNLDQFVTTTFRW</sequence>
<proteinExistence type="predicted"/>
<reference evidence="1 2" key="1">
    <citation type="journal article" date="2016" name="Nat. Commun.">
        <title>Thousands of microbial genomes shed light on interconnected biogeochemical processes in an aquifer system.</title>
        <authorList>
            <person name="Anantharaman K."/>
            <person name="Brown C.T."/>
            <person name="Hug L.A."/>
            <person name="Sharon I."/>
            <person name="Castelle C.J."/>
            <person name="Probst A.J."/>
            <person name="Thomas B.C."/>
            <person name="Singh A."/>
            <person name="Wilkins M.J."/>
            <person name="Karaoz U."/>
            <person name="Brodie E.L."/>
            <person name="Williams K.H."/>
            <person name="Hubbard S.S."/>
            <person name="Banfield J.F."/>
        </authorList>
    </citation>
    <scope>NUCLEOTIDE SEQUENCE [LARGE SCALE GENOMIC DNA]</scope>
</reference>